<dbReference type="EMBL" id="OY731404">
    <property type="protein sequence ID" value="CAJ1967989.1"/>
    <property type="molecule type" value="Genomic_DNA"/>
</dbReference>
<protein>
    <submittedName>
        <fullName evidence="1">Uncharacterized protein</fullName>
    </submittedName>
</protein>
<dbReference type="Gramene" id="rna-AYBTSS11_LOCUS21475">
    <property type="protein sequence ID" value="CAJ1967989.1"/>
    <property type="gene ID" value="gene-AYBTSS11_LOCUS21475"/>
</dbReference>
<dbReference type="Proteomes" id="UP001189624">
    <property type="component" value="Chromosome 7"/>
</dbReference>
<evidence type="ECO:0000313" key="2">
    <source>
        <dbReference type="Proteomes" id="UP001189624"/>
    </source>
</evidence>
<sequence length="66" mass="7472">MVSDFTFSSFRIIYTRVCFALGQGRKSDLSVHTFAFNINASLSLPKDALKYNIEQIHVRELVKCSG</sequence>
<accession>A0AA86VQT6</accession>
<keyword evidence="2" id="KW-1185">Reference proteome</keyword>
<organism evidence="1 2">
    <name type="scientific">Sphenostylis stenocarpa</name>
    <dbReference type="NCBI Taxonomy" id="92480"/>
    <lineage>
        <taxon>Eukaryota</taxon>
        <taxon>Viridiplantae</taxon>
        <taxon>Streptophyta</taxon>
        <taxon>Embryophyta</taxon>
        <taxon>Tracheophyta</taxon>
        <taxon>Spermatophyta</taxon>
        <taxon>Magnoliopsida</taxon>
        <taxon>eudicotyledons</taxon>
        <taxon>Gunneridae</taxon>
        <taxon>Pentapetalae</taxon>
        <taxon>rosids</taxon>
        <taxon>fabids</taxon>
        <taxon>Fabales</taxon>
        <taxon>Fabaceae</taxon>
        <taxon>Papilionoideae</taxon>
        <taxon>50 kb inversion clade</taxon>
        <taxon>NPAAA clade</taxon>
        <taxon>indigoferoid/millettioid clade</taxon>
        <taxon>Phaseoleae</taxon>
        <taxon>Sphenostylis</taxon>
    </lineage>
</organism>
<dbReference type="AlphaFoldDB" id="A0AA86VQT6"/>
<proteinExistence type="predicted"/>
<evidence type="ECO:0000313" key="1">
    <source>
        <dbReference type="EMBL" id="CAJ1967989.1"/>
    </source>
</evidence>
<reference evidence="1" key="1">
    <citation type="submission" date="2023-10" db="EMBL/GenBank/DDBJ databases">
        <authorList>
            <person name="Domelevo Entfellner J.-B."/>
        </authorList>
    </citation>
    <scope>NUCLEOTIDE SEQUENCE</scope>
</reference>
<gene>
    <name evidence="1" type="ORF">AYBTSS11_LOCUS21475</name>
</gene>
<name>A0AA86VQT6_9FABA</name>